<proteinExistence type="predicted"/>
<dbReference type="Pfam" id="PF10988">
    <property type="entry name" value="DUF2807"/>
    <property type="match status" value="1"/>
</dbReference>
<evidence type="ECO:0000313" key="3">
    <source>
        <dbReference type="Proteomes" id="UP000184432"/>
    </source>
</evidence>
<dbReference type="Proteomes" id="UP000184432">
    <property type="component" value="Unassembled WGS sequence"/>
</dbReference>
<feature type="domain" description="Putative auto-transporter adhesin head GIN" evidence="1">
    <location>
        <begin position="31"/>
        <end position="233"/>
    </location>
</feature>
<organism evidence="2 3">
    <name type="scientific">Aquimarina spongiae</name>
    <dbReference type="NCBI Taxonomy" id="570521"/>
    <lineage>
        <taxon>Bacteria</taxon>
        <taxon>Pseudomonadati</taxon>
        <taxon>Bacteroidota</taxon>
        <taxon>Flavobacteriia</taxon>
        <taxon>Flavobacteriales</taxon>
        <taxon>Flavobacteriaceae</taxon>
        <taxon>Aquimarina</taxon>
    </lineage>
</organism>
<gene>
    <name evidence="2" type="ORF">SAMN04488508_10412</name>
</gene>
<dbReference type="RefSeq" id="WP_073315849.1">
    <property type="nucleotide sequence ID" value="NZ_FQYP01000004.1"/>
</dbReference>
<dbReference type="OrthoDB" id="943856at2"/>
<dbReference type="AlphaFoldDB" id="A0A1M6EZH8"/>
<name>A0A1M6EZH8_9FLAO</name>
<accession>A0A1M6EZH8</accession>
<protein>
    <submittedName>
        <fullName evidence="2">Putative auto-transporter adhesin, head GIN domain</fullName>
    </submittedName>
</protein>
<sequence>MTKLVIQIVTLTTALIATTVGYAQKNITVDHFEKAIISPHVEVVFKQGDTESVVIENSKVEDHKINVEVEGKTLRIYLDGAKMVTKQKKVHHQNGWKMKKPIYPGTMITATVTYKNLKELSIRGEEVIKCLSPIQTEDFRLKLYGEPKVTLEEISVDRLGVTMYGEGYLEFKGGAVNRQKYTVYGEGEINALGLNNESTKITAYGEGNFRVNVKDDLKVTAYGEANVTYDGNPSVNKGIIIGDATIRKMN</sequence>
<keyword evidence="3" id="KW-1185">Reference proteome</keyword>
<dbReference type="EMBL" id="FQYP01000004">
    <property type="protein sequence ID" value="SHI90878.1"/>
    <property type="molecule type" value="Genomic_DNA"/>
</dbReference>
<evidence type="ECO:0000313" key="2">
    <source>
        <dbReference type="EMBL" id="SHI90878.1"/>
    </source>
</evidence>
<reference evidence="3" key="1">
    <citation type="submission" date="2016-11" db="EMBL/GenBank/DDBJ databases">
        <authorList>
            <person name="Varghese N."/>
            <person name="Submissions S."/>
        </authorList>
    </citation>
    <scope>NUCLEOTIDE SEQUENCE [LARGE SCALE GENOMIC DNA]</scope>
    <source>
        <strain evidence="3">DSM 22623</strain>
    </source>
</reference>
<evidence type="ECO:0000259" key="1">
    <source>
        <dbReference type="Pfam" id="PF10988"/>
    </source>
</evidence>
<dbReference type="STRING" id="570521.SAMN04488508_10412"/>
<dbReference type="InterPro" id="IPR021255">
    <property type="entry name" value="DUF2807"/>
</dbReference>
<dbReference type="Gene3D" id="2.160.20.120">
    <property type="match status" value="1"/>
</dbReference>